<dbReference type="InterPro" id="IPR036259">
    <property type="entry name" value="MFS_trans_sf"/>
</dbReference>
<keyword evidence="1" id="KW-0472">Membrane</keyword>
<reference evidence="2 3" key="1">
    <citation type="submission" date="2023-07" db="EMBL/GenBank/DDBJ databases">
        <title>Sorghum-associated microbial communities from plants grown in Nebraska, USA.</title>
        <authorList>
            <person name="Schachtman D."/>
        </authorList>
    </citation>
    <scope>NUCLEOTIDE SEQUENCE [LARGE SCALE GENOMIC DNA]</scope>
    <source>
        <strain evidence="2 3">BE198</strain>
    </source>
</reference>
<dbReference type="SUPFAM" id="SSF103473">
    <property type="entry name" value="MFS general substrate transporter"/>
    <property type="match status" value="1"/>
</dbReference>
<evidence type="ECO:0008006" key="4">
    <source>
        <dbReference type="Google" id="ProtNLM"/>
    </source>
</evidence>
<evidence type="ECO:0000313" key="3">
    <source>
        <dbReference type="Proteomes" id="UP001251524"/>
    </source>
</evidence>
<proteinExistence type="predicted"/>
<feature type="transmembrane region" description="Helical" evidence="1">
    <location>
        <begin position="39"/>
        <end position="62"/>
    </location>
</feature>
<evidence type="ECO:0000313" key="2">
    <source>
        <dbReference type="EMBL" id="MDR7134770.1"/>
    </source>
</evidence>
<evidence type="ECO:0000256" key="1">
    <source>
        <dbReference type="SAM" id="Phobius"/>
    </source>
</evidence>
<dbReference type="EMBL" id="JAVDVY010000002">
    <property type="protein sequence ID" value="MDR7134770.1"/>
    <property type="molecule type" value="Genomic_DNA"/>
</dbReference>
<feature type="transmembrane region" description="Helical" evidence="1">
    <location>
        <begin position="74"/>
        <end position="93"/>
    </location>
</feature>
<accession>A0ABU1WBQ1</accession>
<keyword evidence="1" id="KW-1133">Transmembrane helix</keyword>
<protein>
    <recommendedName>
        <fullName evidence="4">MFS transporter</fullName>
    </recommendedName>
</protein>
<gene>
    <name evidence="2" type="ORF">J2X06_001979</name>
</gene>
<dbReference type="Gene3D" id="1.20.1250.20">
    <property type="entry name" value="MFS general substrate transporter like domains"/>
    <property type="match status" value="1"/>
</dbReference>
<organism evidence="2 3">
    <name type="scientific">Lysobacter niastensis</name>
    <dbReference type="NCBI Taxonomy" id="380629"/>
    <lineage>
        <taxon>Bacteria</taxon>
        <taxon>Pseudomonadati</taxon>
        <taxon>Pseudomonadota</taxon>
        <taxon>Gammaproteobacteria</taxon>
        <taxon>Lysobacterales</taxon>
        <taxon>Lysobacteraceae</taxon>
        <taxon>Lysobacter</taxon>
    </lineage>
</organism>
<keyword evidence="1" id="KW-0812">Transmembrane</keyword>
<dbReference type="Proteomes" id="UP001251524">
    <property type="component" value="Unassembled WGS sequence"/>
</dbReference>
<comment type="caution">
    <text evidence="2">The sequence shown here is derived from an EMBL/GenBank/DDBJ whole genome shotgun (WGS) entry which is preliminary data.</text>
</comment>
<keyword evidence="3" id="KW-1185">Reference proteome</keyword>
<sequence>MGVNRALVTAVCRFWPIACRRQGSPKQSSSRRQLFGARYLVTLFGLTLLSHRLGGCFGAWVGGLVMERFGDYTWMWYADMALALVAAVANLPIRESRPVLQPATA</sequence>
<dbReference type="RefSeq" id="WP_310061669.1">
    <property type="nucleotide sequence ID" value="NZ_JAVDVY010000002.1"/>
</dbReference>
<name>A0ABU1WBQ1_9GAMM</name>